<dbReference type="PROSITE" id="PS50943">
    <property type="entry name" value="HTH_CROC1"/>
    <property type="match status" value="1"/>
</dbReference>
<keyword evidence="3" id="KW-1185">Reference proteome</keyword>
<accession>A0ABP7PBZ6</accession>
<dbReference type="Pfam" id="PF01381">
    <property type="entry name" value="HTH_3"/>
    <property type="match status" value="1"/>
</dbReference>
<evidence type="ECO:0000259" key="1">
    <source>
        <dbReference type="PROSITE" id="PS50943"/>
    </source>
</evidence>
<organism evidence="2 3">
    <name type="scientific">Mucilaginibacter dorajii</name>
    <dbReference type="NCBI Taxonomy" id="692994"/>
    <lineage>
        <taxon>Bacteria</taxon>
        <taxon>Pseudomonadati</taxon>
        <taxon>Bacteroidota</taxon>
        <taxon>Sphingobacteriia</taxon>
        <taxon>Sphingobacteriales</taxon>
        <taxon>Sphingobacteriaceae</taxon>
        <taxon>Mucilaginibacter</taxon>
    </lineage>
</organism>
<dbReference type="SMART" id="SM00530">
    <property type="entry name" value="HTH_XRE"/>
    <property type="match status" value="1"/>
</dbReference>
<sequence>MDMQQPNLGKKIAKLRKAKGLTQEELVEKCNLSVRTLQRIEAGEVTPRSYTIKLIFAALGHNAYEQAPGLPGRLKATSDVMINGFLKFYRYIIDLFNLKTDAMKKLTILSIFSLTVCTVILSACLSTKKAISSPNPLVGTWQILNSNGIRDTMYSNQQGLTRYKMITTDRFIVLDVLYKQGLMAAAMSGPYTIDNNIYTENITTAGNGYNRFLGAKNAFKYKITDSLLYINGINNPYNEVWKKVK</sequence>
<dbReference type="InterPro" id="IPR010982">
    <property type="entry name" value="Lambda_DNA-bd_dom_sf"/>
</dbReference>
<comment type="caution">
    <text evidence="2">The sequence shown here is derived from an EMBL/GenBank/DDBJ whole genome shotgun (WGS) entry which is preliminary data.</text>
</comment>
<proteinExistence type="predicted"/>
<gene>
    <name evidence="2" type="ORF">GCM10022210_08930</name>
</gene>
<dbReference type="CDD" id="cd00093">
    <property type="entry name" value="HTH_XRE"/>
    <property type="match status" value="1"/>
</dbReference>
<dbReference type="Gene3D" id="2.40.128.490">
    <property type="entry name" value="Uncharacterised protein PF14869, DUF4488"/>
    <property type="match status" value="1"/>
</dbReference>
<evidence type="ECO:0000313" key="3">
    <source>
        <dbReference type="Proteomes" id="UP001500742"/>
    </source>
</evidence>
<evidence type="ECO:0000313" key="2">
    <source>
        <dbReference type="EMBL" id="GAA3963114.1"/>
    </source>
</evidence>
<dbReference type="Gene3D" id="1.10.260.40">
    <property type="entry name" value="lambda repressor-like DNA-binding domains"/>
    <property type="match status" value="1"/>
</dbReference>
<dbReference type="SUPFAM" id="SSF47413">
    <property type="entry name" value="lambda repressor-like DNA-binding domains"/>
    <property type="match status" value="1"/>
</dbReference>
<dbReference type="EMBL" id="BAAAZC010000007">
    <property type="protein sequence ID" value="GAA3963114.1"/>
    <property type="molecule type" value="Genomic_DNA"/>
</dbReference>
<name>A0ABP7PBZ6_9SPHI</name>
<protein>
    <recommendedName>
        <fullName evidence="1">HTH cro/C1-type domain-containing protein</fullName>
    </recommendedName>
</protein>
<reference evidence="3" key="1">
    <citation type="journal article" date="2019" name="Int. J. Syst. Evol. Microbiol.">
        <title>The Global Catalogue of Microorganisms (GCM) 10K type strain sequencing project: providing services to taxonomists for standard genome sequencing and annotation.</title>
        <authorList>
            <consortium name="The Broad Institute Genomics Platform"/>
            <consortium name="The Broad Institute Genome Sequencing Center for Infectious Disease"/>
            <person name="Wu L."/>
            <person name="Ma J."/>
        </authorList>
    </citation>
    <scope>NUCLEOTIDE SEQUENCE [LARGE SCALE GENOMIC DNA]</scope>
    <source>
        <strain evidence="3">JCM 16601</strain>
    </source>
</reference>
<dbReference type="Proteomes" id="UP001500742">
    <property type="component" value="Unassembled WGS sequence"/>
</dbReference>
<dbReference type="InterPro" id="IPR001387">
    <property type="entry name" value="Cro/C1-type_HTH"/>
</dbReference>
<feature type="domain" description="HTH cro/C1-type" evidence="1">
    <location>
        <begin position="12"/>
        <end position="66"/>
    </location>
</feature>